<feature type="domain" description="BTB" evidence="6">
    <location>
        <begin position="31"/>
        <end position="97"/>
    </location>
</feature>
<dbReference type="Gene3D" id="3.30.710.10">
    <property type="entry name" value="Potassium Channel Kv1.1, Chain A"/>
    <property type="match status" value="1"/>
</dbReference>
<sequence length="703" mass="77672">MAGQHYCLRWNNYQSNMTSVFHQLLQTESFVDVTLACNEASLKAHKVVLSACSSYFQKLLLSNPCKHPTIIMPQDVCFNDLKFIIEFVYKGEIDVSQAELQNWLWVPGDMLQGMHIYFNQSQSNIGDAKGKGCDRDYIVDKEIVVIIFVCLEAAGKGIRRVAAERTKSLLKTADQLKIKGLCEVPESRDGPPSVSLSSPPREPGTPRINFTKLKRHHPRYKRARTTFEPRATDSRHYDRYKEEESNEDYNLENKENHRDWQPEDEECTEATTGPVVLETWQRNANSTGIATTTATTTTTTTTTTTATSNNSNNNSSGNSNGDMFCHTGLGHYGHHPDPGEVDLPPETQPTPPSATLVGTTITHLRDPDHHSTEIQNCDSVKIKFETLHTMDSSDTIDIDSHMSDRASVSSKNAADSDNMMMITPELLGLMPSGSSIHSDSGENNSRGHSGQSSSHHHGSKSWTQEDMDAALEALRNHDMSLTKASATFGIPSTTLWQRAHRLGIDTPKKDGPTKSWSDESLNNALEALRTGTISANKASKAFGIPSSTLYKIARREGIRLAAPFNASPTTWSPADLDRALEAIRSGQTSVQRASTEFGIPTGTLYGRCKREGIELSRSNPTPWSEDAMTEALEAVRLGHMSINQAAIHYNLPYSSLYGRFKRGKYEEPAVGDLSQDGSSPHFHQSPSQNHSSAVPDQMPYQGS</sequence>
<dbReference type="Pfam" id="PF05225">
    <property type="entry name" value="HTH_psq"/>
    <property type="match status" value="4"/>
</dbReference>
<feature type="DNA-binding region" description="H-T-H motif" evidence="4">
    <location>
        <begin position="535"/>
        <end position="555"/>
    </location>
</feature>
<dbReference type="PANTHER" id="PTHR23110:SF102">
    <property type="entry name" value="PIPSQUEAK, ISOFORM O"/>
    <property type="match status" value="1"/>
</dbReference>
<feature type="compositionally biased region" description="Polar residues" evidence="5">
    <location>
        <begin position="675"/>
        <end position="703"/>
    </location>
</feature>
<proteinExistence type="predicted"/>
<dbReference type="Gene3D" id="1.10.10.60">
    <property type="entry name" value="Homeodomain-like"/>
    <property type="match status" value="4"/>
</dbReference>
<keyword evidence="2 4" id="KW-0238">DNA-binding</keyword>
<evidence type="ECO:0000313" key="9">
    <source>
        <dbReference type="Proteomes" id="UP000053825"/>
    </source>
</evidence>
<protein>
    <submittedName>
        <fullName evidence="8">Protein bric-a-brac 2</fullName>
    </submittedName>
</protein>
<evidence type="ECO:0000256" key="3">
    <source>
        <dbReference type="ARBA" id="ARBA00023242"/>
    </source>
</evidence>
<evidence type="ECO:0000256" key="1">
    <source>
        <dbReference type="ARBA" id="ARBA00004123"/>
    </source>
</evidence>
<dbReference type="Proteomes" id="UP000053825">
    <property type="component" value="Unassembled WGS sequence"/>
</dbReference>
<feature type="region of interest" description="Disordered" evidence="5">
    <location>
        <begin position="287"/>
        <end position="320"/>
    </location>
</feature>
<feature type="compositionally biased region" description="Polar residues" evidence="5">
    <location>
        <begin position="432"/>
        <end position="444"/>
    </location>
</feature>
<dbReference type="SMART" id="SM00225">
    <property type="entry name" value="BTB"/>
    <property type="match status" value="1"/>
</dbReference>
<gene>
    <name evidence="8" type="ORF">WH47_12296</name>
</gene>
<feature type="DNA-binding region" description="H-T-H motif" evidence="4">
    <location>
        <begin position="481"/>
        <end position="501"/>
    </location>
</feature>
<dbReference type="FunFam" id="1.10.10.60:FF:000019">
    <property type="entry name" value="Ligand-dependent corepressor isoform 1"/>
    <property type="match status" value="4"/>
</dbReference>
<dbReference type="InterPro" id="IPR011333">
    <property type="entry name" value="SKP1/BTB/POZ_sf"/>
</dbReference>
<dbReference type="AlphaFoldDB" id="A0A0L7RB50"/>
<evidence type="ECO:0000256" key="2">
    <source>
        <dbReference type="ARBA" id="ARBA00023125"/>
    </source>
</evidence>
<evidence type="ECO:0000256" key="5">
    <source>
        <dbReference type="SAM" id="MobiDB-lite"/>
    </source>
</evidence>
<evidence type="ECO:0000256" key="4">
    <source>
        <dbReference type="PROSITE-ProRule" id="PRU00320"/>
    </source>
</evidence>
<dbReference type="InterPro" id="IPR000210">
    <property type="entry name" value="BTB/POZ_dom"/>
</dbReference>
<dbReference type="Pfam" id="PF00651">
    <property type="entry name" value="BTB"/>
    <property type="match status" value="1"/>
</dbReference>
<evidence type="ECO:0000259" key="7">
    <source>
        <dbReference type="PROSITE" id="PS50960"/>
    </source>
</evidence>
<reference evidence="8 9" key="1">
    <citation type="submission" date="2015-07" db="EMBL/GenBank/DDBJ databases">
        <title>The genome of Habropoda laboriosa.</title>
        <authorList>
            <person name="Pan H."/>
            <person name="Kapheim K."/>
        </authorList>
    </citation>
    <scope>NUCLEOTIDE SEQUENCE [LARGE SCALE GENOMIC DNA]</scope>
    <source>
        <strain evidence="8">0110345459</strain>
    </source>
</reference>
<evidence type="ECO:0000259" key="6">
    <source>
        <dbReference type="PROSITE" id="PS50097"/>
    </source>
</evidence>
<dbReference type="SUPFAM" id="SSF54695">
    <property type="entry name" value="POZ domain"/>
    <property type="match status" value="1"/>
</dbReference>
<name>A0A0L7RB50_9HYME</name>
<keyword evidence="9" id="KW-1185">Reference proteome</keyword>
<feature type="region of interest" description="Disordered" evidence="5">
    <location>
        <begin position="668"/>
        <end position="703"/>
    </location>
</feature>
<feature type="domain" description="HTH psq-type" evidence="7">
    <location>
        <begin position="453"/>
        <end position="505"/>
    </location>
</feature>
<dbReference type="PROSITE" id="PS50960">
    <property type="entry name" value="HTH_PSQ"/>
    <property type="match status" value="3"/>
</dbReference>
<dbReference type="EMBL" id="KQ414618">
    <property type="protein sequence ID" value="KOC67966.1"/>
    <property type="molecule type" value="Genomic_DNA"/>
</dbReference>
<feature type="compositionally biased region" description="Basic and acidic residues" evidence="5">
    <location>
        <begin position="228"/>
        <end position="243"/>
    </location>
</feature>
<feature type="region of interest" description="Disordered" evidence="5">
    <location>
        <begin position="183"/>
        <end position="209"/>
    </location>
</feature>
<evidence type="ECO:0000313" key="8">
    <source>
        <dbReference type="EMBL" id="KOC67966.1"/>
    </source>
</evidence>
<comment type="subcellular location">
    <subcellularLocation>
        <location evidence="1 4">Nucleus</location>
    </subcellularLocation>
</comment>
<dbReference type="InterPro" id="IPR007889">
    <property type="entry name" value="HTH_Psq"/>
</dbReference>
<dbReference type="PROSITE" id="PS50097">
    <property type="entry name" value="BTB"/>
    <property type="match status" value="1"/>
</dbReference>
<keyword evidence="3 4" id="KW-0539">Nucleus</keyword>
<feature type="compositionally biased region" description="Basic and acidic residues" evidence="5">
    <location>
        <begin position="251"/>
        <end position="261"/>
    </location>
</feature>
<feature type="domain" description="HTH psq-type" evidence="7">
    <location>
        <begin position="562"/>
        <end position="614"/>
    </location>
</feature>
<dbReference type="OrthoDB" id="6359816at2759"/>
<dbReference type="InterPro" id="IPR051095">
    <property type="entry name" value="Dros_DevTransReg"/>
</dbReference>
<feature type="domain" description="HTH psq-type" evidence="7">
    <location>
        <begin position="507"/>
        <end position="559"/>
    </location>
</feature>
<dbReference type="CDD" id="cd18315">
    <property type="entry name" value="BTB_POZ_BAB-like"/>
    <property type="match status" value="1"/>
</dbReference>
<feature type="region of interest" description="Disordered" evidence="5">
    <location>
        <begin position="428"/>
        <end position="463"/>
    </location>
</feature>
<organism evidence="8 9">
    <name type="scientific">Habropoda laboriosa</name>
    <dbReference type="NCBI Taxonomy" id="597456"/>
    <lineage>
        <taxon>Eukaryota</taxon>
        <taxon>Metazoa</taxon>
        <taxon>Ecdysozoa</taxon>
        <taxon>Arthropoda</taxon>
        <taxon>Hexapoda</taxon>
        <taxon>Insecta</taxon>
        <taxon>Pterygota</taxon>
        <taxon>Neoptera</taxon>
        <taxon>Endopterygota</taxon>
        <taxon>Hymenoptera</taxon>
        <taxon>Apocrita</taxon>
        <taxon>Aculeata</taxon>
        <taxon>Apoidea</taxon>
        <taxon>Anthophila</taxon>
        <taxon>Apidae</taxon>
        <taxon>Habropoda</taxon>
    </lineage>
</organism>
<accession>A0A0L7RB50</accession>
<dbReference type="GO" id="GO:0003677">
    <property type="term" value="F:DNA binding"/>
    <property type="evidence" value="ECO:0007669"/>
    <property type="project" value="UniProtKB-UniRule"/>
</dbReference>
<dbReference type="STRING" id="597456.A0A0L7RB50"/>
<dbReference type="PANTHER" id="PTHR23110">
    <property type="entry name" value="BTB DOMAIN TRANSCRIPTION FACTOR"/>
    <property type="match status" value="1"/>
</dbReference>
<dbReference type="GO" id="GO:0006357">
    <property type="term" value="P:regulation of transcription by RNA polymerase II"/>
    <property type="evidence" value="ECO:0007669"/>
    <property type="project" value="TreeGrafter"/>
</dbReference>
<dbReference type="InterPro" id="IPR009057">
    <property type="entry name" value="Homeodomain-like_sf"/>
</dbReference>
<feature type="DNA-binding region" description="H-T-H motif" evidence="4">
    <location>
        <begin position="590"/>
        <end position="610"/>
    </location>
</feature>
<dbReference type="SUPFAM" id="SSF46689">
    <property type="entry name" value="Homeodomain-like"/>
    <property type="match status" value="4"/>
</dbReference>
<feature type="region of interest" description="Disordered" evidence="5">
    <location>
        <begin position="228"/>
        <end position="264"/>
    </location>
</feature>
<dbReference type="GO" id="GO:0005634">
    <property type="term" value="C:nucleus"/>
    <property type="evidence" value="ECO:0007669"/>
    <property type="project" value="UniProtKB-SubCell"/>
</dbReference>